<dbReference type="AlphaFoldDB" id="A0A543DVJ1"/>
<name>A0A543DVJ1_9PSEU</name>
<dbReference type="Proteomes" id="UP000315677">
    <property type="component" value="Unassembled WGS sequence"/>
</dbReference>
<dbReference type="InterPro" id="IPR051549">
    <property type="entry name" value="PEP_Utilizing_Enz"/>
</dbReference>
<keyword evidence="2" id="KW-0808">Transferase</keyword>
<gene>
    <name evidence="2" type="ORF">FB558_0066</name>
</gene>
<feature type="domain" description="PEP-utilising enzyme mobile" evidence="1">
    <location>
        <begin position="536"/>
        <end position="606"/>
    </location>
</feature>
<evidence type="ECO:0000313" key="2">
    <source>
        <dbReference type="EMBL" id="TQM13334.1"/>
    </source>
</evidence>
<dbReference type="PANTHER" id="PTHR43615:SF1">
    <property type="entry name" value="PPDK_N DOMAIN-CONTAINING PROTEIN"/>
    <property type="match status" value="1"/>
</dbReference>
<dbReference type="NCBIfam" id="NF006150">
    <property type="entry name" value="PRK08296.1-2"/>
    <property type="match status" value="1"/>
</dbReference>
<dbReference type="InterPro" id="IPR008279">
    <property type="entry name" value="PEP-util_enz_mobile_dom"/>
</dbReference>
<dbReference type="InterPro" id="IPR036637">
    <property type="entry name" value="Phosphohistidine_dom_sf"/>
</dbReference>
<dbReference type="Pfam" id="PF00391">
    <property type="entry name" value="PEP-utilizers"/>
    <property type="match status" value="1"/>
</dbReference>
<keyword evidence="2" id="KW-0418">Kinase</keyword>
<proteinExistence type="predicted"/>
<keyword evidence="2" id="KW-0670">Pyruvate</keyword>
<dbReference type="EMBL" id="VFPA01000001">
    <property type="protein sequence ID" value="TQM13334.1"/>
    <property type="molecule type" value="Genomic_DNA"/>
</dbReference>
<comment type="caution">
    <text evidence="2">The sequence shown here is derived from an EMBL/GenBank/DDBJ whole genome shotgun (WGS) entry which is preliminary data.</text>
</comment>
<dbReference type="GO" id="GO:0016301">
    <property type="term" value="F:kinase activity"/>
    <property type="evidence" value="ECO:0007669"/>
    <property type="project" value="UniProtKB-KW"/>
</dbReference>
<dbReference type="Gene3D" id="3.50.30.10">
    <property type="entry name" value="Phosphohistidine domain"/>
    <property type="match status" value="1"/>
</dbReference>
<evidence type="ECO:0000259" key="1">
    <source>
        <dbReference type="Pfam" id="PF00391"/>
    </source>
</evidence>
<protein>
    <submittedName>
        <fullName evidence="2">Pyruvate,water dikinase</fullName>
    </submittedName>
</protein>
<reference evidence="2 3" key="1">
    <citation type="submission" date="2019-06" db="EMBL/GenBank/DDBJ databases">
        <title>Sequencing the genomes of 1000 actinobacteria strains.</title>
        <authorList>
            <person name="Klenk H.-P."/>
        </authorList>
    </citation>
    <scope>NUCLEOTIDE SEQUENCE [LARGE SCALE GENOMIC DNA]</scope>
    <source>
        <strain evidence="2 3">DSM 45301</strain>
    </source>
</reference>
<dbReference type="PANTHER" id="PTHR43615">
    <property type="entry name" value="PHOSPHOENOLPYRUVATE SYNTHASE-RELATED"/>
    <property type="match status" value="1"/>
</dbReference>
<keyword evidence="3" id="KW-1185">Reference proteome</keyword>
<dbReference type="SUPFAM" id="SSF52009">
    <property type="entry name" value="Phosphohistidine domain"/>
    <property type="match status" value="1"/>
</dbReference>
<evidence type="ECO:0000313" key="3">
    <source>
        <dbReference type="Proteomes" id="UP000315677"/>
    </source>
</evidence>
<accession>A0A543DVJ1</accession>
<sequence length="618" mass="69946">MWGNTMTDSKPRAFLSPFELPTPDGAEGWERMYPYYATFSEDRRETEEEKFWFFDSMHYPEPVYPFDLLMPEHTWVVLSQNTTRVFSIPTALGLDHRVVNGYVYVSPTVITDPDEIARRAAVFGERAGHYFQNWQDLYDNWVEKALDTTARLKAITFEPLADLEPLESVKEGKHLGSGYRLYEAYNQLLANHQEMDYLHFEMLGLGYGAYLTLLEFCRAAFPSIEDQSVAKMVMGIDSLIFRPDEELRRLSRLAVELQLTSAFANGPDPDAVLAAIAALPNGAEWLKDYEQTKEKWFWFSTGHGVSHNHPAWMEDLTVPFTAMKGYVESLVRGEPIDRPLEQVRAERDRITSEYRSLLPGPDEQASFDELVELARTVYVFVEDHGFYCEHQHYSIFWTKVRELGAVFAAHGFLHDANDIFYMHRWEVYPALWDLETGWGTASPDRRAYWQREVVARKKIMESLRRWTPPPAIGTPPETITEPFTIMLWGITKETIERWQIPGEDSRDVLQGVAASAGVAEGPARVILTPNDLSLVQDGEILVCPITNPSWAPVFKRIAGAVSDSGGIMAHAAIVAREYGLPAVVGTGYGTQVIKTGQMVRVDGVHGVVTLLDSDSSPG</sequence>
<dbReference type="NCBIfam" id="NF006153">
    <property type="entry name" value="PRK08296.1-5"/>
    <property type="match status" value="1"/>
</dbReference>
<organism evidence="2 3">
    <name type="scientific">Pseudonocardia kunmingensis</name>
    <dbReference type="NCBI Taxonomy" id="630975"/>
    <lineage>
        <taxon>Bacteria</taxon>
        <taxon>Bacillati</taxon>
        <taxon>Actinomycetota</taxon>
        <taxon>Actinomycetes</taxon>
        <taxon>Pseudonocardiales</taxon>
        <taxon>Pseudonocardiaceae</taxon>
        <taxon>Pseudonocardia</taxon>
    </lineage>
</organism>
<dbReference type="NCBIfam" id="NF006151">
    <property type="entry name" value="PRK08296.1-3"/>
    <property type="match status" value="1"/>
</dbReference>